<protein>
    <submittedName>
        <fullName evidence="1">Uncharacterized protein</fullName>
    </submittedName>
</protein>
<proteinExistence type="predicted"/>
<comment type="caution">
    <text evidence="1">The sequence shown here is derived from an EMBL/GenBank/DDBJ whole genome shotgun (WGS) entry which is preliminary data.</text>
</comment>
<dbReference type="Proteomes" id="UP000052232">
    <property type="component" value="Unassembled WGS sequence"/>
</dbReference>
<evidence type="ECO:0000313" key="1">
    <source>
        <dbReference type="EMBL" id="KMS58783.1"/>
    </source>
</evidence>
<evidence type="ECO:0000313" key="2">
    <source>
        <dbReference type="Proteomes" id="UP000052232"/>
    </source>
</evidence>
<dbReference type="AlphaFoldDB" id="A0A0J7Y5W3"/>
<keyword evidence="2" id="KW-1185">Reference proteome</keyword>
<organism evidence="1 2">
    <name type="scientific">Sphingobium cupriresistens LL01</name>
    <dbReference type="NCBI Taxonomy" id="1420583"/>
    <lineage>
        <taxon>Bacteria</taxon>
        <taxon>Pseudomonadati</taxon>
        <taxon>Pseudomonadota</taxon>
        <taxon>Alphaproteobacteria</taxon>
        <taxon>Sphingomonadales</taxon>
        <taxon>Sphingomonadaceae</taxon>
        <taxon>Sphingobium</taxon>
    </lineage>
</organism>
<name>A0A0J7Y5W3_9SPHN</name>
<dbReference type="STRING" id="1420583.V473_07190"/>
<dbReference type="EMBL" id="JACT01000001">
    <property type="protein sequence ID" value="KMS58783.1"/>
    <property type="molecule type" value="Genomic_DNA"/>
</dbReference>
<accession>A0A0J7Y5W3</accession>
<sequence>MVLAFREKRIGVIAASFGGADDPCGVGIALSHGGEALMQNGVLFSPFAALGRERIEALNRFFETGKMVHLKFLRD</sequence>
<reference evidence="1 2" key="1">
    <citation type="journal article" date="2015" name="G3 (Bethesda)">
        <title>Insights into Ongoing Evolution of the Hexachlorocyclohexane Catabolic Pathway from Comparative Genomics of Ten Sphingomonadaceae Strains.</title>
        <authorList>
            <person name="Pearce S.L."/>
            <person name="Oakeshott J.G."/>
            <person name="Pandey G."/>
        </authorList>
    </citation>
    <scope>NUCLEOTIDE SEQUENCE [LARGE SCALE GENOMIC DNA]</scope>
    <source>
        <strain evidence="1 2">LL01</strain>
    </source>
</reference>
<gene>
    <name evidence="1" type="ORF">V473_07190</name>
</gene>